<evidence type="ECO:0000256" key="1">
    <source>
        <dbReference type="SAM" id="MobiDB-lite"/>
    </source>
</evidence>
<reference evidence="2" key="1">
    <citation type="submission" date="2022-10" db="EMBL/GenBank/DDBJ databases">
        <title>The complete genomes of actinobacterial strains from the NBC collection.</title>
        <authorList>
            <person name="Joergensen T.S."/>
            <person name="Alvarez Arevalo M."/>
            <person name="Sterndorff E.B."/>
            <person name="Faurdal D."/>
            <person name="Vuksanovic O."/>
            <person name="Mourched A.-S."/>
            <person name="Charusanti P."/>
            <person name="Shaw S."/>
            <person name="Blin K."/>
            <person name="Weber T."/>
        </authorList>
    </citation>
    <scope>NUCLEOTIDE SEQUENCE</scope>
    <source>
        <strain evidence="2">NBC_00003</strain>
    </source>
</reference>
<sequence length="77" mass="8297">MSQWTVTIPTFRTVGAKLVRGSQTWIVSADLPQQARELALAAAATDDAMRHRRGAALDTTAVDVTPRERNGSPGPPR</sequence>
<accession>A0AAU2UX52</accession>
<dbReference type="EMBL" id="CP108318">
    <property type="protein sequence ID" value="WTW59207.1"/>
    <property type="molecule type" value="Genomic_DNA"/>
</dbReference>
<proteinExistence type="predicted"/>
<name>A0AAU2UX52_9ACTN</name>
<feature type="region of interest" description="Disordered" evidence="1">
    <location>
        <begin position="55"/>
        <end position="77"/>
    </location>
</feature>
<gene>
    <name evidence="2" type="ORF">OG549_00250</name>
</gene>
<organism evidence="2">
    <name type="scientific">Streptomyces sp. NBC_00003</name>
    <dbReference type="NCBI Taxonomy" id="2903608"/>
    <lineage>
        <taxon>Bacteria</taxon>
        <taxon>Bacillati</taxon>
        <taxon>Actinomycetota</taxon>
        <taxon>Actinomycetes</taxon>
        <taxon>Kitasatosporales</taxon>
        <taxon>Streptomycetaceae</taxon>
        <taxon>Streptomyces</taxon>
    </lineage>
</organism>
<protein>
    <submittedName>
        <fullName evidence="2">Uncharacterized protein</fullName>
    </submittedName>
</protein>
<dbReference type="AlphaFoldDB" id="A0AAU2UX52"/>
<evidence type="ECO:0000313" key="2">
    <source>
        <dbReference type="EMBL" id="WTW59207.1"/>
    </source>
</evidence>